<dbReference type="Pfam" id="PF01593">
    <property type="entry name" value="Amino_oxidase"/>
    <property type="match status" value="1"/>
</dbReference>
<accession>A0AA45C773</accession>
<dbReference type="NCBIfam" id="TIGR02734">
    <property type="entry name" value="crtI_fam"/>
    <property type="match status" value="1"/>
</dbReference>
<dbReference type="EMBL" id="QGGI01000007">
    <property type="protein sequence ID" value="PWJ95141.1"/>
    <property type="molecule type" value="Genomic_DNA"/>
</dbReference>
<dbReference type="PANTHER" id="PTHR43734:SF1">
    <property type="entry name" value="PHYTOENE DESATURASE"/>
    <property type="match status" value="1"/>
</dbReference>
<evidence type="ECO:0000313" key="6">
    <source>
        <dbReference type="EMBL" id="PWJ95141.1"/>
    </source>
</evidence>
<keyword evidence="7" id="KW-1185">Reference proteome</keyword>
<evidence type="ECO:0000313" key="7">
    <source>
        <dbReference type="Proteomes" id="UP000245921"/>
    </source>
</evidence>
<proteinExistence type="inferred from homology"/>
<dbReference type="Gene3D" id="3.50.50.60">
    <property type="entry name" value="FAD/NAD(P)-binding domain"/>
    <property type="match status" value="2"/>
</dbReference>
<protein>
    <submittedName>
        <fullName evidence="6">Phytoene desaturase</fullName>
    </submittedName>
</protein>
<dbReference type="PANTHER" id="PTHR43734">
    <property type="entry name" value="PHYTOENE DESATURASE"/>
    <property type="match status" value="1"/>
</dbReference>
<dbReference type="InterPro" id="IPR014105">
    <property type="entry name" value="Carotenoid/retinoid_OxRdtase"/>
</dbReference>
<evidence type="ECO:0000259" key="5">
    <source>
        <dbReference type="Pfam" id="PF01593"/>
    </source>
</evidence>
<evidence type="ECO:0000256" key="4">
    <source>
        <dbReference type="RuleBase" id="RU362075"/>
    </source>
</evidence>
<keyword evidence="3 4" id="KW-0560">Oxidoreductase</keyword>
<evidence type="ECO:0000256" key="2">
    <source>
        <dbReference type="ARBA" id="ARBA00022746"/>
    </source>
</evidence>
<dbReference type="Pfam" id="PF13450">
    <property type="entry name" value="NAD_binding_8"/>
    <property type="match status" value="1"/>
</dbReference>
<dbReference type="Proteomes" id="UP000245921">
    <property type="component" value="Unassembled WGS sequence"/>
</dbReference>
<evidence type="ECO:0000256" key="3">
    <source>
        <dbReference type="ARBA" id="ARBA00023002"/>
    </source>
</evidence>
<keyword evidence="2 4" id="KW-0125">Carotenoid biosynthesis</keyword>
<dbReference type="InterPro" id="IPR002937">
    <property type="entry name" value="Amino_oxidase"/>
</dbReference>
<dbReference type="GO" id="GO:0016117">
    <property type="term" value="P:carotenoid biosynthetic process"/>
    <property type="evidence" value="ECO:0007669"/>
    <property type="project" value="UniProtKB-KW"/>
</dbReference>
<dbReference type="SUPFAM" id="SSF51905">
    <property type="entry name" value="FAD/NAD(P)-binding domain"/>
    <property type="match status" value="1"/>
</dbReference>
<sequence length="405" mass="45911">MLNKVIIIGAGTAGLAAGIRLQNNGYDVEIFEKNPKIGGKMYQIQEKGFRSAKDFYNPKTLLNALKLKTFNNAYNEISKYVDDERLMKMLSFQTLYIGISPHNGPSIYTIIPMIETIYGVWYIKGGMYTMATAMAKLFQELGGKIHLESNVEEIIIENNKAKAIVINGEVIESDYIIVNADFPYAMKNLIKNEKNRGKYTNKKIENMDYSCSCFLMYLGLNKKISDDTRLHNIIFAEDFEKNISDIFNGNDPKEPSIYMYIPTKIDETLAPKDKETLYVLAPVPELKTRGHKWTSDEINEYKKIIYDKIKTKKGLENIENLVEVEKIYTPNNFESNFNAMNGATFGLAPTLLQSNYFRPHNKFKYCENLYFAGSSVHPGAGVPIALTSGKIAADELMKDDINGDN</sequence>
<dbReference type="GO" id="GO:0016491">
    <property type="term" value="F:oxidoreductase activity"/>
    <property type="evidence" value="ECO:0007669"/>
    <property type="project" value="UniProtKB-KW"/>
</dbReference>
<evidence type="ECO:0000256" key="1">
    <source>
        <dbReference type="ARBA" id="ARBA00004829"/>
    </source>
</evidence>
<name>A0AA45C773_9BACT</name>
<comment type="pathway">
    <text evidence="1 4">Carotenoid biosynthesis.</text>
</comment>
<dbReference type="PRINTS" id="PR00419">
    <property type="entry name" value="ADXRDTASE"/>
</dbReference>
<comment type="similarity">
    <text evidence="4">Belongs to the carotenoid/retinoid oxidoreductase family.</text>
</comment>
<organism evidence="6 7">
    <name type="scientific">Oceanotoga teriensis</name>
    <dbReference type="NCBI Taxonomy" id="515440"/>
    <lineage>
        <taxon>Bacteria</taxon>
        <taxon>Thermotogati</taxon>
        <taxon>Thermotogota</taxon>
        <taxon>Thermotogae</taxon>
        <taxon>Petrotogales</taxon>
        <taxon>Petrotogaceae</taxon>
        <taxon>Oceanotoga</taxon>
    </lineage>
</organism>
<dbReference type="InterPro" id="IPR036188">
    <property type="entry name" value="FAD/NAD-bd_sf"/>
</dbReference>
<gene>
    <name evidence="6" type="ORF">C7380_10796</name>
</gene>
<comment type="caution">
    <text evidence="6">The sequence shown here is derived from an EMBL/GenBank/DDBJ whole genome shotgun (WGS) entry which is preliminary data.</text>
</comment>
<dbReference type="AlphaFoldDB" id="A0AA45C773"/>
<reference evidence="6 7" key="1">
    <citation type="submission" date="2018-05" db="EMBL/GenBank/DDBJ databases">
        <title>Genomic Encyclopedia of Type Strains, Phase IV (KMG-IV): sequencing the most valuable type-strain genomes for metagenomic binning, comparative biology and taxonomic classification.</title>
        <authorList>
            <person name="Goeker M."/>
        </authorList>
    </citation>
    <scope>NUCLEOTIDE SEQUENCE [LARGE SCALE GENOMIC DNA]</scope>
    <source>
        <strain evidence="6 7">DSM 24906</strain>
    </source>
</reference>
<dbReference type="RefSeq" id="WP_306765955.1">
    <property type="nucleotide sequence ID" value="NZ_QGGI01000007.1"/>
</dbReference>
<feature type="domain" description="Amine oxidase" evidence="5">
    <location>
        <begin position="72"/>
        <end position="396"/>
    </location>
</feature>